<dbReference type="OrthoDB" id="266054at2"/>
<feature type="chain" id="PRO_5010164070" description="DUF5060 domain-containing protein" evidence="1">
    <location>
        <begin position="20"/>
        <end position="590"/>
    </location>
</feature>
<reference evidence="4 5" key="1">
    <citation type="journal article" date="2012" name="Int. J. Syst. Evol. Microbiol.">
        <title>Flammeovirga pacifica sp. nov., isolated from deep-sea sediment.</title>
        <authorList>
            <person name="Xu H."/>
            <person name="Fu Y."/>
            <person name="Yang N."/>
            <person name="Ding Z."/>
            <person name="Lai Q."/>
            <person name="Zeng R."/>
        </authorList>
    </citation>
    <scope>NUCLEOTIDE SEQUENCE [LARGE SCALE GENOMIC DNA]</scope>
    <source>
        <strain evidence="5">DSM 24597 / LMG 26175 / WPAGA1</strain>
    </source>
</reference>
<dbReference type="InterPro" id="IPR024749">
    <property type="entry name" value="Collagen-bd_put"/>
</dbReference>
<dbReference type="Gene3D" id="2.60.40.10">
    <property type="entry name" value="Immunoglobulins"/>
    <property type="match status" value="1"/>
</dbReference>
<evidence type="ECO:0000259" key="2">
    <source>
        <dbReference type="Pfam" id="PF12904"/>
    </source>
</evidence>
<dbReference type="STRING" id="915059.NH26_09655"/>
<keyword evidence="5" id="KW-1185">Reference proteome</keyword>
<feature type="domain" description="DUF5060" evidence="3">
    <location>
        <begin position="26"/>
        <end position="107"/>
    </location>
</feature>
<dbReference type="InterPro" id="IPR013783">
    <property type="entry name" value="Ig-like_fold"/>
</dbReference>
<evidence type="ECO:0000313" key="5">
    <source>
        <dbReference type="Proteomes" id="UP000179797"/>
    </source>
</evidence>
<feature type="signal peptide" evidence="1">
    <location>
        <begin position="1"/>
        <end position="19"/>
    </location>
</feature>
<sequence>MKKILILLLCNLLCYNLFSQDINGELKVWHTIAFTFEGPDTFEENPINPFLDYRLDVTFTNGDEKFIIPGFYAADGNAAETQATKGNKWRVRFVPNITGEWHYKVSFLKGENCAVANDISNFEKGILDGKEGTFKVKQSDKKGIDLRAKGRLKPTNSHYLQFEGNKEYFIKGGANSPEDLLGYHEFDGTPDKHHFKSHIGDWNKGDVLWQGNKGKGIIGAMNYLSSKGINTVYFLTMNVMGDGKNVWPWTKAHERYRFDVSKLAQWEVLFSHMDKVGLVKHIVTQETENECLLDMGYTAIQRKLYYRELVARFAHHPGIIWNMGEENGITNWSPVGQTEKMRIQMIEYMKSLDPYGNMVAIHTLPSQKDHKNTVTPLLANHSLDGISFQIHDLHHTHSTTLKWREASEKSGKNWVIWLDEIGPAGKGVLPDNYPAQQDTVRKDVIWANLMAGGGGVEHYFGYKYPNNDLNCEDWRSRDRIWDMTFYATDFFQKYLPFNEMEPNDGLVDIKDSYCFAKAGEVYSIYLKNGGQPTLDLSTDEQEYTVAWYNPRVGGKLEFTKIKRVKGGKKVSLGASPTLNDDWVVLLRKTK</sequence>
<comment type="caution">
    <text evidence="4">The sequence shown here is derived from an EMBL/GenBank/DDBJ whole genome shotgun (WGS) entry which is preliminary data.</text>
</comment>
<dbReference type="Proteomes" id="UP000179797">
    <property type="component" value="Unassembled WGS sequence"/>
</dbReference>
<dbReference type="Pfam" id="PF12904">
    <property type="entry name" value="Collagen_bind_2"/>
    <property type="match status" value="1"/>
</dbReference>
<feature type="domain" description="Putative collagen-binding" evidence="2">
    <location>
        <begin position="510"/>
        <end position="586"/>
    </location>
</feature>
<keyword evidence="1" id="KW-0732">Signal</keyword>
<protein>
    <recommendedName>
        <fullName evidence="6">DUF5060 domain-containing protein</fullName>
    </recommendedName>
</protein>
<dbReference type="RefSeq" id="WP_044221295.1">
    <property type="nucleotide sequence ID" value="NZ_JRYR02000001.1"/>
</dbReference>
<evidence type="ECO:0008006" key="6">
    <source>
        <dbReference type="Google" id="ProtNLM"/>
    </source>
</evidence>
<name>A0A1S1Z0H9_FLAPC</name>
<accession>A0A1S1Z0H9</accession>
<dbReference type="EMBL" id="JRYR02000001">
    <property type="protein sequence ID" value="OHX66605.1"/>
    <property type="molecule type" value="Genomic_DNA"/>
</dbReference>
<dbReference type="AlphaFoldDB" id="A0A1S1Z0H9"/>
<evidence type="ECO:0000256" key="1">
    <source>
        <dbReference type="SAM" id="SignalP"/>
    </source>
</evidence>
<organism evidence="4 5">
    <name type="scientific">Flammeovirga pacifica</name>
    <dbReference type="NCBI Taxonomy" id="915059"/>
    <lineage>
        <taxon>Bacteria</taxon>
        <taxon>Pseudomonadati</taxon>
        <taxon>Bacteroidota</taxon>
        <taxon>Cytophagia</taxon>
        <taxon>Cytophagales</taxon>
        <taxon>Flammeovirgaceae</taxon>
        <taxon>Flammeovirga</taxon>
    </lineage>
</organism>
<dbReference type="Gene3D" id="3.20.20.80">
    <property type="entry name" value="Glycosidases"/>
    <property type="match status" value="1"/>
</dbReference>
<evidence type="ECO:0000259" key="3">
    <source>
        <dbReference type="Pfam" id="PF16586"/>
    </source>
</evidence>
<gene>
    <name evidence="4" type="ORF">NH26_09655</name>
</gene>
<evidence type="ECO:0000313" key="4">
    <source>
        <dbReference type="EMBL" id="OHX66605.1"/>
    </source>
</evidence>
<dbReference type="InterPro" id="IPR032260">
    <property type="entry name" value="DUF5060"/>
</dbReference>
<proteinExistence type="predicted"/>
<dbReference type="Pfam" id="PF16586">
    <property type="entry name" value="DUF5060"/>
    <property type="match status" value="1"/>
</dbReference>